<comment type="caution">
    <text evidence="2">The sequence shown here is derived from an EMBL/GenBank/DDBJ whole genome shotgun (WGS) entry which is preliminary data.</text>
</comment>
<dbReference type="PANTHER" id="PTHR14136:SF17">
    <property type="entry name" value="BTB_POZ DOMAIN-CONTAINING PROTEIN KCTD9"/>
    <property type="match status" value="1"/>
</dbReference>
<dbReference type="SUPFAM" id="SSF141571">
    <property type="entry name" value="Pentapeptide repeat-like"/>
    <property type="match status" value="1"/>
</dbReference>
<protein>
    <submittedName>
        <fullName evidence="2">Pentapeptide repeat-containing protein</fullName>
    </submittedName>
</protein>
<evidence type="ECO:0000256" key="1">
    <source>
        <dbReference type="SAM" id="MobiDB-lite"/>
    </source>
</evidence>
<dbReference type="Proteomes" id="UP000622890">
    <property type="component" value="Unassembled WGS sequence"/>
</dbReference>
<accession>A0A934W3K0</accession>
<dbReference type="AlphaFoldDB" id="A0A934W3K0"/>
<gene>
    <name evidence="2" type="ORF">JJB74_23095</name>
</gene>
<keyword evidence="3" id="KW-1185">Reference proteome</keyword>
<dbReference type="InterPro" id="IPR001646">
    <property type="entry name" value="5peptide_repeat"/>
</dbReference>
<dbReference type="PANTHER" id="PTHR14136">
    <property type="entry name" value="BTB_POZ DOMAIN-CONTAINING PROTEIN KCTD9"/>
    <property type="match status" value="1"/>
</dbReference>
<name>A0A934W3K0_9BURK</name>
<dbReference type="Pfam" id="PF00805">
    <property type="entry name" value="Pentapeptide"/>
    <property type="match status" value="5"/>
</dbReference>
<organism evidence="2 3">
    <name type="scientific">Noviherbaspirillum pedocola</name>
    <dbReference type="NCBI Taxonomy" id="2801341"/>
    <lineage>
        <taxon>Bacteria</taxon>
        <taxon>Pseudomonadati</taxon>
        <taxon>Pseudomonadota</taxon>
        <taxon>Betaproteobacteria</taxon>
        <taxon>Burkholderiales</taxon>
        <taxon>Oxalobacteraceae</taxon>
        <taxon>Noviherbaspirillum</taxon>
    </lineage>
</organism>
<dbReference type="Gene3D" id="2.160.20.80">
    <property type="entry name" value="E3 ubiquitin-protein ligase SopA"/>
    <property type="match status" value="3"/>
</dbReference>
<dbReference type="EMBL" id="JAEPBG010000012">
    <property type="protein sequence ID" value="MBK4737516.1"/>
    <property type="molecule type" value="Genomic_DNA"/>
</dbReference>
<proteinExistence type="predicted"/>
<dbReference type="InterPro" id="IPR051082">
    <property type="entry name" value="Pentapeptide-BTB/POZ_domain"/>
</dbReference>
<evidence type="ECO:0000313" key="2">
    <source>
        <dbReference type="EMBL" id="MBK4737516.1"/>
    </source>
</evidence>
<dbReference type="RefSeq" id="WP_200595862.1">
    <property type="nucleotide sequence ID" value="NZ_JAEPBG010000012.1"/>
</dbReference>
<sequence>MRRPMLKPSSARLPALLLAIVLFLFGGVGGRTAPGSAQAQATSVASVANACPNTPASPPGPDFRNRDLSGMNFNRLDLRNANFSGATLKGTVFIGANLSGADFSNARVLRSDNEDLRPTDFTGANLRQACLAGMSFTGRTYFSHADVSCADFSNTVLQDGLTIFGPGPLVIDASLCKPAFRGTTMNCEFISDWSKLDFKPSAGSSSGAGANLSACAAKLAGVALPNLDLTGANLQNANLSGANLYKATLRGANLNHANLSGADLTGAILSGEPGGPATTLIGAHLHNTNLTSAQLAGADFSYANFYSNGHGPCGIGKAGKSCASASGATMTGTRFTGAFLYGVDFSNATISGVDFSYAVLTGANFAGATINNNGETSPTTFLQAHLEGTNLGQSQLIRDASLANAYVDFNRAGNTLNVELDGNHTQHACPSSGCPVARGASVCISMSYGGEGRVPQAEPSLTCPSGDQLPAGCGPAERDGSNPAWKSTQPLNAPPAWYGNAATYTPAAPSASICNGATPRPVALDW</sequence>
<evidence type="ECO:0000313" key="3">
    <source>
        <dbReference type="Proteomes" id="UP000622890"/>
    </source>
</evidence>
<reference evidence="2" key="1">
    <citation type="submission" date="2021-01" db="EMBL/GenBank/DDBJ databases">
        <title>Genome sequence of strain Noviherbaspirillum sp. DKR-6.</title>
        <authorList>
            <person name="Chaudhary D.K."/>
        </authorList>
    </citation>
    <scope>NUCLEOTIDE SEQUENCE</scope>
    <source>
        <strain evidence="2">DKR-6</strain>
    </source>
</reference>
<feature type="region of interest" description="Disordered" evidence="1">
    <location>
        <begin position="464"/>
        <end position="491"/>
    </location>
</feature>